<evidence type="ECO:0000256" key="2">
    <source>
        <dbReference type="SAM" id="SignalP"/>
    </source>
</evidence>
<gene>
    <name evidence="3" type="ORF">SAMN05443639_12028</name>
</gene>
<accession>A0A1I0L7N6</accession>
<name>A0A1I0L7N6_9BACT</name>
<evidence type="ECO:0000313" key="4">
    <source>
        <dbReference type="Proteomes" id="UP000199181"/>
    </source>
</evidence>
<dbReference type="InterPro" id="IPR016024">
    <property type="entry name" value="ARM-type_fold"/>
</dbReference>
<feature type="signal peptide" evidence="2">
    <location>
        <begin position="1"/>
        <end position="17"/>
    </location>
</feature>
<proteinExistence type="predicted"/>
<keyword evidence="4" id="KW-1185">Reference proteome</keyword>
<dbReference type="SUPFAM" id="SSF48371">
    <property type="entry name" value="ARM repeat"/>
    <property type="match status" value="1"/>
</dbReference>
<dbReference type="RefSeq" id="WP_093525291.1">
    <property type="nucleotide sequence ID" value="NZ_FOIJ01000020.1"/>
</dbReference>
<feature type="region of interest" description="Disordered" evidence="1">
    <location>
        <begin position="349"/>
        <end position="372"/>
    </location>
</feature>
<feature type="compositionally biased region" description="Low complexity" evidence="1">
    <location>
        <begin position="352"/>
        <end position="363"/>
    </location>
</feature>
<evidence type="ECO:0008006" key="5">
    <source>
        <dbReference type="Google" id="ProtNLM"/>
    </source>
</evidence>
<evidence type="ECO:0000313" key="3">
    <source>
        <dbReference type="EMBL" id="SEU35256.1"/>
    </source>
</evidence>
<dbReference type="EMBL" id="FOIJ01000020">
    <property type="protein sequence ID" value="SEU35256.1"/>
    <property type="molecule type" value="Genomic_DNA"/>
</dbReference>
<reference evidence="4" key="1">
    <citation type="submission" date="2016-10" db="EMBL/GenBank/DDBJ databases">
        <authorList>
            <person name="Varghese N."/>
            <person name="Submissions S."/>
        </authorList>
    </citation>
    <scope>NUCLEOTIDE SEQUENCE [LARGE SCALE GENOMIC DNA]</scope>
    <source>
        <strain evidence="4">DSM 16858</strain>
    </source>
</reference>
<dbReference type="Proteomes" id="UP000199181">
    <property type="component" value="Unassembled WGS sequence"/>
</dbReference>
<sequence length="372" mass="40259">MNRTLCAALLALSSACAAPRPASPSIPPAATPQAPSYVYRYEGIEIFGTHLPKAQILECFTGLPPVGTDVDMAKGELIQALQAGKARLQERFAPAFVRTSVTAYAEGKTLAVTVDLVDKGDEWRLAYAPEPTGSVEDPGGLLAAWDAYHARMWQLVNTGALSAKDTACPRAFHCFYGATDPRLMPLEDRFIEQVPGHFAELVQVLRTDKSQEKRATAAYLLAYGRSREEVIQALLPSMKDAGEAPRNAAMRVLWQAQQGADRVLLPVEPVLRALHGPMISDRNKAGALLKALAEKDPSIRGRVLRDAGDVLLEMAGQRQRIDREIALQALQALAGRDLGPDVEAWRAWVQEARATPPGAAPRNPGAPPPQAR</sequence>
<organism evidence="3 4">
    <name type="scientific">Stigmatella erecta</name>
    <dbReference type="NCBI Taxonomy" id="83460"/>
    <lineage>
        <taxon>Bacteria</taxon>
        <taxon>Pseudomonadati</taxon>
        <taxon>Myxococcota</taxon>
        <taxon>Myxococcia</taxon>
        <taxon>Myxococcales</taxon>
        <taxon>Cystobacterineae</taxon>
        <taxon>Archangiaceae</taxon>
        <taxon>Stigmatella</taxon>
    </lineage>
</organism>
<dbReference type="PROSITE" id="PS51257">
    <property type="entry name" value="PROKAR_LIPOPROTEIN"/>
    <property type="match status" value="1"/>
</dbReference>
<keyword evidence="2" id="KW-0732">Signal</keyword>
<protein>
    <recommendedName>
        <fullName evidence="5">HEAT repeat-containing protein</fullName>
    </recommendedName>
</protein>
<feature type="chain" id="PRO_5011789729" description="HEAT repeat-containing protein" evidence="2">
    <location>
        <begin position="18"/>
        <end position="372"/>
    </location>
</feature>
<dbReference type="AlphaFoldDB" id="A0A1I0L7N6"/>
<evidence type="ECO:0000256" key="1">
    <source>
        <dbReference type="SAM" id="MobiDB-lite"/>
    </source>
</evidence>